<dbReference type="EC" id="2.3.1.15" evidence="3"/>
<dbReference type="InterPro" id="IPR002123">
    <property type="entry name" value="Plipid/glycerol_acylTrfase"/>
</dbReference>
<dbReference type="AlphaFoldDB" id="A0A3B0WT04"/>
<comment type="subcellular location">
    <subcellularLocation>
        <location evidence="1">Endomembrane system</location>
        <topology evidence="1">Peripheral membrane protein</topology>
    </subcellularLocation>
</comment>
<dbReference type="SMART" id="SM00563">
    <property type="entry name" value="PlsC"/>
    <property type="match status" value="1"/>
</dbReference>
<proteinExistence type="predicted"/>
<evidence type="ECO:0000256" key="1">
    <source>
        <dbReference type="ARBA" id="ARBA00004184"/>
    </source>
</evidence>
<organism evidence="3">
    <name type="scientific">hydrothermal vent metagenome</name>
    <dbReference type="NCBI Taxonomy" id="652676"/>
    <lineage>
        <taxon>unclassified sequences</taxon>
        <taxon>metagenomes</taxon>
        <taxon>ecological metagenomes</taxon>
    </lineage>
</organism>
<dbReference type="Pfam" id="PF01553">
    <property type="entry name" value="Acyltransferase"/>
    <property type="match status" value="1"/>
</dbReference>
<dbReference type="SUPFAM" id="SSF69593">
    <property type="entry name" value="Glycerol-3-phosphate (1)-acyltransferase"/>
    <property type="match status" value="1"/>
</dbReference>
<sequence>MSILSKLLYLRVKVEYSPTKLKSLGIDSEMPFVYVLSSESTVSRSILWEEIKRGNLPQPFKLDAQFNLNKSILASEKTVGFWNQKIEYKEFENQLSDVIKQIQADPNKQLQLIPIAVFLGRAPDRDHGLFKVIFSEKWGITGRFRKFISFIIHGKHTLVRLSQPIVVNQALDTLDEPEKMAHKLSRVLRLHKNRVKTSVVGRDLSHRRTIAKNIIKRPVVQQEIAGYAERRKIPVEKAEKEAEKIIKEIAADYSYAWIKFMSGIFRWFWTKVYDGVILNFFDELRDLATEKEIVYTPCHRSHIDYLILSYSLYDRGIVPPHIAAGINLNLPVVGRILRGSGAFFLRRSFNSVLYSTIFSEYLSSLITHGVSIEYFIEGTRSRTGRLIHPKAGMLAMTVRSYLNERSKPLVFVPS</sequence>
<evidence type="ECO:0000259" key="2">
    <source>
        <dbReference type="SMART" id="SM00563"/>
    </source>
</evidence>
<reference evidence="3" key="1">
    <citation type="submission" date="2018-06" db="EMBL/GenBank/DDBJ databases">
        <authorList>
            <person name="Zhirakovskaya E."/>
        </authorList>
    </citation>
    <scope>NUCLEOTIDE SEQUENCE</scope>
</reference>
<dbReference type="GO" id="GO:0012505">
    <property type="term" value="C:endomembrane system"/>
    <property type="evidence" value="ECO:0007669"/>
    <property type="project" value="UniProtKB-SubCell"/>
</dbReference>
<accession>A0A3B0WT04</accession>
<name>A0A3B0WT04_9ZZZZ</name>
<feature type="domain" description="Phospholipid/glycerol acyltransferase" evidence="2">
    <location>
        <begin position="293"/>
        <end position="402"/>
    </location>
</feature>
<dbReference type="EMBL" id="UOFA01000305">
    <property type="protein sequence ID" value="VAW46824.1"/>
    <property type="molecule type" value="Genomic_DNA"/>
</dbReference>
<keyword evidence="3" id="KW-0808">Transferase</keyword>
<evidence type="ECO:0000313" key="3">
    <source>
        <dbReference type="EMBL" id="VAW46824.1"/>
    </source>
</evidence>
<dbReference type="GO" id="GO:0008654">
    <property type="term" value="P:phospholipid biosynthetic process"/>
    <property type="evidence" value="ECO:0007669"/>
    <property type="project" value="TreeGrafter"/>
</dbReference>
<dbReference type="PANTHER" id="PTHR12563:SF17">
    <property type="entry name" value="DIHYDROXYACETONE PHOSPHATE ACYLTRANSFERASE"/>
    <property type="match status" value="1"/>
</dbReference>
<dbReference type="GO" id="GO:0006631">
    <property type="term" value="P:fatty acid metabolic process"/>
    <property type="evidence" value="ECO:0007669"/>
    <property type="project" value="TreeGrafter"/>
</dbReference>
<feature type="non-terminal residue" evidence="3">
    <location>
        <position position="414"/>
    </location>
</feature>
<protein>
    <submittedName>
        <fullName evidence="3">Glycerol-3-phosphate acyltransferase</fullName>
        <ecNumber evidence="3">2.3.1.15</ecNumber>
    </submittedName>
</protein>
<dbReference type="PANTHER" id="PTHR12563">
    <property type="entry name" value="GLYCEROL-3-PHOSPHATE ACYLTRANSFERASE"/>
    <property type="match status" value="1"/>
</dbReference>
<gene>
    <name evidence="3" type="ORF">MNBD_GAMMA02-304</name>
</gene>
<dbReference type="InterPro" id="IPR022284">
    <property type="entry name" value="GPAT/DHAPAT"/>
</dbReference>
<keyword evidence="3" id="KW-0012">Acyltransferase</keyword>
<dbReference type="GO" id="GO:0004366">
    <property type="term" value="F:glycerol-3-phosphate O-acyltransferase activity"/>
    <property type="evidence" value="ECO:0007669"/>
    <property type="project" value="UniProtKB-EC"/>
</dbReference>